<dbReference type="CDD" id="cd00254">
    <property type="entry name" value="LT-like"/>
    <property type="match status" value="1"/>
</dbReference>
<sequence>MVMLLIWVPGVSMADIYMHEGRDGVPMFTDQRDMGPDYTFVRRYGRPTAQHACQGLTRAMLDERAADQMGWVMHYARHHRVDQELIRAIITVESCFDRFAVSRVGAEGLMQLMPGTAREVGVDNSFDPRQNIRGGVTYFARMLDRFDGDLTLALAAYNAGPGAVERHGGVPPFRETQGYIERVFNEFRLLGGRP</sequence>
<dbReference type="PANTHER" id="PTHR37423:SF2">
    <property type="entry name" value="MEMBRANE-BOUND LYTIC MUREIN TRANSGLYCOSYLASE C"/>
    <property type="match status" value="1"/>
</dbReference>
<dbReference type="SUPFAM" id="SSF53955">
    <property type="entry name" value="Lysozyme-like"/>
    <property type="match status" value="1"/>
</dbReference>
<dbReference type="InterPro" id="IPR008258">
    <property type="entry name" value="Transglycosylase_SLT_dom_1"/>
</dbReference>
<dbReference type="AlphaFoldDB" id="W8KTD2"/>
<dbReference type="EMBL" id="CP007268">
    <property type="protein sequence ID" value="AHK80267.1"/>
    <property type="molecule type" value="Genomic_DNA"/>
</dbReference>
<proteinExistence type="inferred from homology"/>
<dbReference type="InterPro" id="IPR023346">
    <property type="entry name" value="Lysozyme-like_dom_sf"/>
</dbReference>
<dbReference type="Proteomes" id="UP000019442">
    <property type="component" value="Chromosome"/>
</dbReference>
<organism evidence="3 4">
    <name type="scientific">Ectothiorhodospira haloalkaliphila</name>
    <dbReference type="NCBI Taxonomy" id="421628"/>
    <lineage>
        <taxon>Bacteria</taxon>
        <taxon>Pseudomonadati</taxon>
        <taxon>Pseudomonadota</taxon>
        <taxon>Gammaproteobacteria</taxon>
        <taxon>Chromatiales</taxon>
        <taxon>Ectothiorhodospiraceae</taxon>
        <taxon>Ectothiorhodospira</taxon>
    </lineage>
</organism>
<dbReference type="HOGENOM" id="CLU_065765_1_1_6"/>
<evidence type="ECO:0000313" key="3">
    <source>
        <dbReference type="EMBL" id="AHK80267.1"/>
    </source>
</evidence>
<protein>
    <submittedName>
        <fullName evidence="3">Lytic transglycosylase</fullName>
    </submittedName>
</protein>
<accession>W8KTD2</accession>
<evidence type="ECO:0000313" key="4">
    <source>
        <dbReference type="Proteomes" id="UP000019442"/>
    </source>
</evidence>
<reference evidence="3 4" key="1">
    <citation type="journal article" date="2014" name="J Genomics">
        <title>Draft Genome Sequence of the Extremely Halophilic Phototrophic Purple Sulfur Bacterium Halorhodospira halochloris.</title>
        <authorList>
            <person name="Singh K.S."/>
            <person name="Kirksey J."/>
            <person name="Hoff W.D."/>
            <person name="Deole R."/>
        </authorList>
    </citation>
    <scope>NUCLEOTIDE SEQUENCE [LARGE SCALE GENOMIC DNA]</scope>
    <source>
        <strain evidence="3 4">A</strain>
    </source>
</reference>
<name>W8KTD2_9GAMM</name>
<evidence type="ECO:0000259" key="2">
    <source>
        <dbReference type="Pfam" id="PF01464"/>
    </source>
</evidence>
<dbReference type="Pfam" id="PF01464">
    <property type="entry name" value="SLT"/>
    <property type="match status" value="1"/>
</dbReference>
<dbReference type="PANTHER" id="PTHR37423">
    <property type="entry name" value="SOLUBLE LYTIC MUREIN TRANSGLYCOSYLASE-RELATED"/>
    <property type="match status" value="1"/>
</dbReference>
<dbReference type="Gene3D" id="1.10.530.10">
    <property type="match status" value="1"/>
</dbReference>
<feature type="domain" description="Transglycosylase SLT" evidence="2">
    <location>
        <begin position="75"/>
        <end position="169"/>
    </location>
</feature>
<reference evidence="4" key="2">
    <citation type="submission" date="2014-02" db="EMBL/GenBank/DDBJ databases">
        <title>Draft Genome Sequence of extremely halophilic bacteria Halorhodospira halochloris.</title>
        <authorList>
            <person name="Singh K.S."/>
        </authorList>
    </citation>
    <scope>NUCLEOTIDE SEQUENCE [LARGE SCALE GENOMIC DNA]</scope>
    <source>
        <strain evidence="4">A</strain>
    </source>
</reference>
<evidence type="ECO:0000256" key="1">
    <source>
        <dbReference type="ARBA" id="ARBA00007734"/>
    </source>
</evidence>
<keyword evidence="4" id="KW-1185">Reference proteome</keyword>
<dbReference type="KEGG" id="hhc:M911_15165"/>
<comment type="similarity">
    <text evidence="1">Belongs to the transglycosylase Slt family.</text>
</comment>
<gene>
    <name evidence="3" type="ORF">M911_15165</name>
</gene>